<keyword evidence="3" id="KW-1185">Reference proteome</keyword>
<dbReference type="Gene3D" id="2.60.40.1120">
    <property type="entry name" value="Carboxypeptidase-like, regulatory domain"/>
    <property type="match status" value="1"/>
</dbReference>
<gene>
    <name evidence="2" type="ORF">SAMN04489724_0980</name>
</gene>
<sequence length="1057" mass="117312">MRSKNSTHLIPGIVLLLFLFLGISTQTYSQATNASISGTVTDSSGEPLIGAALMIKNEMTGFTASAITNLTGSYTVNQLPLGTDYSVTCTYLGYGTKVFTGYSFNQGERIKLDITLSEETQNLSEVSVTANSLSNSIDRFGSSTAVTARDMSTLPVNGRNFNSLVDLSPVSNGSNLLGQLYSSTNYTIDGMTNRSPLSSGSTNRGPFSISMEAIREFEVVTNDYDVTNGRSGGGIISAVTKTGTNELHGSAFLFNRADWLASKYDTRGNEREDEFSIQQYGMTLGGAIIKDKLHYFIAYDGQRDARPLYIADIRTPEDENRYNLSQESLDRYLQIGRSKYGLSDSPQTGSFGKKRYSHTAFARIDYQINKSNLLTIRNNFSRDLNSQGVSDNSSINLYEVYGDHLSTANSLMASLRTEINNKLTNELKLQYLYTLDDGRPNAQLPSSNIPRAIVQRVESVVDGDDVNTTIQLGGQRYLPERFESNVYQMVNNLYYNKGKTNYTFGMDLLLNDLTSLATSEFNGRFYFTGLDNFDNLKPYRYAREVATEDPTVEQSIFGGGIYAQADTDLGRGINLIVGLRGDYTTYKNSPTFNQTVFDELGLRTDVKTGGFQIQPRFQFTWDINEKQQDILRIGAGIFGSALNNYSDVNNLQFDGTKIFAVDITGENVPIPNFESYRNDPNTAPGVDLLNQPGITPVTTINMNSEDLKVPTVYKGNVMYNRVINNRLRLGVNFIASIARNNYMYVDRNMVDQPYFRLSEEDNRGVYVPAETISTSNGNADWTQGRKTDQIGRVLELNSEGRNNTYTLVIDGTYRYFRDGQITASYTWNDSKDNTSYNGNVANSATLSQMVVDDPRDLSMMNYSNGQYRTKVVIYGTLPTFKGFTVGVRYSGIGGTRYSLRVNGNVNGDFVNSNDLAFVFDPSAPGTSETMAEAMNNVLANPDNLAKDYIQESLGNVAVRNGGVNGYFGNWDLRATKKIFFSAEKKSGFELGLDIFNVANLLNKEWGTSKTLGNQNLLTIRNFDPEKQAYEYQVNSNVGVTTPGGTPYQMQLSGRIFF</sequence>
<evidence type="ECO:0000313" key="3">
    <source>
        <dbReference type="Proteomes" id="UP000199673"/>
    </source>
</evidence>
<keyword evidence="2" id="KW-0378">Hydrolase</keyword>
<dbReference type="InterPro" id="IPR008969">
    <property type="entry name" value="CarboxyPept-like_regulatory"/>
</dbReference>
<protein>
    <submittedName>
        <fullName evidence="2">Carboxypeptidase regulatory-like domain-containing protein</fullName>
    </submittedName>
</protein>
<keyword evidence="2" id="KW-0121">Carboxypeptidase</keyword>
<dbReference type="AlphaFoldDB" id="A0A1I6YF82"/>
<accession>A0A1I6YF82</accession>
<reference evidence="3" key="1">
    <citation type="submission" date="2016-10" db="EMBL/GenBank/DDBJ databases">
        <authorList>
            <person name="Varghese N."/>
            <person name="Submissions S."/>
        </authorList>
    </citation>
    <scope>NUCLEOTIDE SEQUENCE [LARGE SCALE GENOMIC DNA]</scope>
    <source>
        <strain evidence="3">DSM 23445</strain>
    </source>
</reference>
<feature type="domain" description="TonB-dependent transporter Oar-like beta-barrel" evidence="1">
    <location>
        <begin position="354"/>
        <end position="1002"/>
    </location>
</feature>
<dbReference type="OrthoDB" id="9768147at2"/>
<dbReference type="Proteomes" id="UP000199673">
    <property type="component" value="Unassembled WGS sequence"/>
</dbReference>
<dbReference type="SUPFAM" id="SSF56935">
    <property type="entry name" value="Porins"/>
    <property type="match status" value="1"/>
</dbReference>
<evidence type="ECO:0000259" key="1">
    <source>
        <dbReference type="Pfam" id="PF25183"/>
    </source>
</evidence>
<dbReference type="InterPro" id="IPR057601">
    <property type="entry name" value="Oar-like_b-barrel"/>
</dbReference>
<proteinExistence type="predicted"/>
<dbReference type="EMBL" id="FPBF01000001">
    <property type="protein sequence ID" value="SFT49153.1"/>
    <property type="molecule type" value="Genomic_DNA"/>
</dbReference>
<dbReference type="Pfam" id="PF13620">
    <property type="entry name" value="CarboxypepD_reg"/>
    <property type="match status" value="1"/>
</dbReference>
<dbReference type="GO" id="GO:0004180">
    <property type="term" value="F:carboxypeptidase activity"/>
    <property type="evidence" value="ECO:0007669"/>
    <property type="project" value="UniProtKB-KW"/>
</dbReference>
<dbReference type="Pfam" id="PF25183">
    <property type="entry name" value="OMP_b-brl_4"/>
    <property type="match status" value="2"/>
</dbReference>
<evidence type="ECO:0000313" key="2">
    <source>
        <dbReference type="EMBL" id="SFT49153.1"/>
    </source>
</evidence>
<dbReference type="STRING" id="305507.SAMN04489724_0980"/>
<feature type="domain" description="TonB-dependent transporter Oar-like beta-barrel" evidence="1">
    <location>
        <begin position="239"/>
        <end position="316"/>
    </location>
</feature>
<dbReference type="SUPFAM" id="SSF49464">
    <property type="entry name" value="Carboxypeptidase regulatory domain-like"/>
    <property type="match status" value="1"/>
</dbReference>
<organism evidence="2 3">
    <name type="scientific">Algoriphagus locisalis</name>
    <dbReference type="NCBI Taxonomy" id="305507"/>
    <lineage>
        <taxon>Bacteria</taxon>
        <taxon>Pseudomonadati</taxon>
        <taxon>Bacteroidota</taxon>
        <taxon>Cytophagia</taxon>
        <taxon>Cytophagales</taxon>
        <taxon>Cyclobacteriaceae</taxon>
        <taxon>Algoriphagus</taxon>
    </lineage>
</organism>
<name>A0A1I6YF82_9BACT</name>
<keyword evidence="2" id="KW-0645">Protease</keyword>
<dbReference type="RefSeq" id="WP_091691543.1">
    <property type="nucleotide sequence ID" value="NZ_FPBF01000001.1"/>
</dbReference>